<proteinExistence type="predicted"/>
<keyword evidence="1" id="KW-0472">Membrane</keyword>
<dbReference type="OrthoDB" id="17366at2759"/>
<evidence type="ECO:0000313" key="3">
    <source>
        <dbReference type="Proteomes" id="UP000319801"/>
    </source>
</evidence>
<keyword evidence="1" id="KW-1133">Transmembrane helix</keyword>
<gene>
    <name evidence="2" type="ORF">Baya_0843</name>
</gene>
<name>A0A556TJE2_BAGYA</name>
<organism evidence="2 3">
    <name type="scientific">Bagarius yarrelli</name>
    <name type="common">Goonch</name>
    <name type="synonym">Bagrus yarrelli</name>
    <dbReference type="NCBI Taxonomy" id="175774"/>
    <lineage>
        <taxon>Eukaryota</taxon>
        <taxon>Metazoa</taxon>
        <taxon>Chordata</taxon>
        <taxon>Craniata</taxon>
        <taxon>Vertebrata</taxon>
        <taxon>Euteleostomi</taxon>
        <taxon>Actinopterygii</taxon>
        <taxon>Neopterygii</taxon>
        <taxon>Teleostei</taxon>
        <taxon>Ostariophysi</taxon>
        <taxon>Siluriformes</taxon>
        <taxon>Sisoridae</taxon>
        <taxon>Sisorinae</taxon>
        <taxon>Bagarius</taxon>
    </lineage>
</organism>
<reference evidence="2 3" key="1">
    <citation type="journal article" date="2019" name="Genome Biol. Evol.">
        <title>Whole-Genome Sequencing of the Giant Devil Catfish, Bagarius yarrelli.</title>
        <authorList>
            <person name="Jiang W."/>
            <person name="Lv Y."/>
            <person name="Cheng L."/>
            <person name="Yang K."/>
            <person name="Chao B."/>
            <person name="Wang X."/>
            <person name="Li Y."/>
            <person name="Pan X."/>
            <person name="You X."/>
            <person name="Zhang Y."/>
            <person name="Yang J."/>
            <person name="Li J."/>
            <person name="Zhang X."/>
            <person name="Liu S."/>
            <person name="Sun C."/>
            <person name="Yang J."/>
            <person name="Shi Q."/>
        </authorList>
    </citation>
    <scope>NUCLEOTIDE SEQUENCE [LARGE SCALE GENOMIC DNA]</scope>
    <source>
        <strain evidence="2">JWS20170419001</strain>
        <tissue evidence="2">Muscle</tissue>
    </source>
</reference>
<evidence type="ECO:0000256" key="1">
    <source>
        <dbReference type="SAM" id="Phobius"/>
    </source>
</evidence>
<keyword evidence="3" id="KW-1185">Reference proteome</keyword>
<sequence length="132" mass="14340">MWEVELRGMASAHALLAGSVLVGSLIPALTVENFSVFGTHLAWLYSVSGCVAIVNIAVFWLLVISPPTKRNSLSYKLTRLIKSCVYFLLSCFFFHTVGIGDVFSGCTALHSHHAEVSVYARSKCTGVDPGFQ</sequence>
<comment type="caution">
    <text evidence="2">The sequence shown here is derived from an EMBL/GenBank/DDBJ whole genome shotgun (WGS) entry which is preliminary data.</text>
</comment>
<feature type="transmembrane region" description="Helical" evidence="1">
    <location>
        <begin position="12"/>
        <end position="30"/>
    </location>
</feature>
<dbReference type="EMBL" id="VCAZ01000002">
    <property type="protein sequence ID" value="TSK14860.1"/>
    <property type="molecule type" value="Genomic_DNA"/>
</dbReference>
<dbReference type="Proteomes" id="UP000319801">
    <property type="component" value="Unassembled WGS sequence"/>
</dbReference>
<dbReference type="AlphaFoldDB" id="A0A556TJE2"/>
<keyword evidence="1" id="KW-0812">Transmembrane</keyword>
<accession>A0A556TJE2</accession>
<protein>
    <submittedName>
        <fullName evidence="2">Phosphatidylinositol-glycan biosynthesis class F protein</fullName>
    </submittedName>
</protein>
<evidence type="ECO:0000313" key="2">
    <source>
        <dbReference type="EMBL" id="TSK14860.1"/>
    </source>
</evidence>
<feature type="transmembrane region" description="Helical" evidence="1">
    <location>
        <begin position="84"/>
        <end position="103"/>
    </location>
</feature>
<feature type="transmembrane region" description="Helical" evidence="1">
    <location>
        <begin position="42"/>
        <end position="63"/>
    </location>
</feature>